<evidence type="ECO:0000313" key="1">
    <source>
        <dbReference type="EMBL" id="API59610.1"/>
    </source>
</evidence>
<protein>
    <recommendedName>
        <fullName evidence="3">DUF2800 domain-containing protein</fullName>
    </recommendedName>
</protein>
<sequence>MTAHARLSASGAHRWMACPASLTLEARYPESSSAYADEGTAAHELASMALEANLDADAYIGRVIPVGDRQFTVDEDMAGHVQTYLDAVRAYGDGHTLLVEQRVSYASYLGVEIGEDGFGTSDAIVITADGRELQVHDLKYGRGVRVDAEHNEQLQLYALGAFDQYGLAYAFERVRMVIHQPRLGAISEWDCTVEELLAFADSAKVAAELAMRRDAYNPQTGEGLRLQPTEKGCRFCKAKADCPALAKEVANTVTGKPGIDDIEDLTQATADLAMTYSDALGRKMQMVDLVEQWCKAVRARVEAELFAGRDVDGFKLVEGRRGHRAWRDKAEAEALLKSMRLKQEEMYDFSLISPTTAEKRLKDSPRRWVKVQQLITQPEGKPSVAPASDKRPALNPAADLEDLTAATPVAAGVHPFRDQYQGALA</sequence>
<keyword evidence="2" id="KW-1185">Reference proteome</keyword>
<reference evidence="2" key="1">
    <citation type="submission" date="2016-11" db="EMBL/GenBank/DDBJ databases">
        <title>Complete Genome Sequence of alachlor-degrading Sphingomonas sp. strain JJ-A5.</title>
        <authorList>
            <person name="Lee H."/>
            <person name="Ka J.-O."/>
        </authorList>
    </citation>
    <scope>NUCLEOTIDE SEQUENCE [LARGE SCALE GENOMIC DNA]</scope>
    <source>
        <strain evidence="2">JJ-A5</strain>
    </source>
</reference>
<dbReference type="InterPro" id="IPR011604">
    <property type="entry name" value="PDDEXK-like_dom_sf"/>
</dbReference>
<dbReference type="EMBL" id="CP018221">
    <property type="protein sequence ID" value="API59610.1"/>
    <property type="molecule type" value="Genomic_DNA"/>
</dbReference>
<dbReference type="AlphaFoldDB" id="A0A1L3ZVI9"/>
<evidence type="ECO:0008006" key="3">
    <source>
        <dbReference type="Google" id="ProtNLM"/>
    </source>
</evidence>
<dbReference type="Pfam" id="PF10926">
    <property type="entry name" value="DUF2800"/>
    <property type="match status" value="1"/>
</dbReference>
<dbReference type="Proteomes" id="UP000182063">
    <property type="component" value="Chromosome"/>
</dbReference>
<dbReference type="KEGG" id="sphj:BSL82_10025"/>
<dbReference type="Gene3D" id="3.90.320.10">
    <property type="match status" value="1"/>
</dbReference>
<dbReference type="RefSeq" id="WP_072597279.1">
    <property type="nucleotide sequence ID" value="NZ_CP018221.1"/>
</dbReference>
<gene>
    <name evidence="1" type="ORF">BSL82_10025</name>
</gene>
<dbReference type="STRING" id="1921510.BSL82_10025"/>
<dbReference type="OrthoDB" id="9766061at2"/>
<name>A0A1L3ZVI9_9SPHN</name>
<evidence type="ECO:0000313" key="2">
    <source>
        <dbReference type="Proteomes" id="UP000182063"/>
    </source>
</evidence>
<dbReference type="InterPro" id="IPR021229">
    <property type="entry name" value="DUF2800"/>
</dbReference>
<organism evidence="1 2">
    <name type="scientific">Tardibacter chloracetimidivorans</name>
    <dbReference type="NCBI Taxonomy" id="1921510"/>
    <lineage>
        <taxon>Bacteria</taxon>
        <taxon>Pseudomonadati</taxon>
        <taxon>Pseudomonadota</taxon>
        <taxon>Alphaproteobacteria</taxon>
        <taxon>Sphingomonadales</taxon>
        <taxon>Sphingomonadaceae</taxon>
        <taxon>Tardibacter</taxon>
    </lineage>
</organism>
<accession>A0A1L3ZVI9</accession>
<proteinExistence type="predicted"/>